<feature type="domain" description="Reverse transcriptase/retrotransposon-derived protein RNase H-like" evidence="2">
    <location>
        <begin position="53"/>
        <end position="143"/>
    </location>
</feature>
<sequence length="274" mass="31436">MMDTVKSWPRPLSSWDIRSFLGFVAYYRRFGEVFLLIISPFMTLNKKKVMFLWSEAYEKSFQELKDRLTSILVLTLPEGTDGFAVYCDASRIGLGCPYENGKVISNASRQLNIHENNCPSNDLELAAVDFSFKMWRHYLYGVHTDEFTDHKRFPKPFHEEFPSHEPLDGPWSVSRTIKGKGQGYGARPKPKAMVAPTLDKQCEGPRQPSRLVVMTMVREWSCEVPLACGSQGLEAHLLPQDYQCLHDPWWPPKDKIVCLLIGLIDYGSMLMDYA</sequence>
<dbReference type="FunFam" id="3.30.70.270:FF:000020">
    <property type="entry name" value="Transposon Tf2-6 polyprotein-like Protein"/>
    <property type="match status" value="1"/>
</dbReference>
<gene>
    <name evidence="3" type="ORF">MTR67_007091</name>
</gene>
<evidence type="ECO:0000313" key="3">
    <source>
        <dbReference type="EMBL" id="WMV13706.1"/>
    </source>
</evidence>
<evidence type="ECO:0000313" key="4">
    <source>
        <dbReference type="Proteomes" id="UP001234989"/>
    </source>
</evidence>
<dbReference type="PANTHER" id="PTHR37984">
    <property type="entry name" value="PROTEIN CBG26694"/>
    <property type="match status" value="1"/>
</dbReference>
<keyword evidence="1" id="KW-0511">Multifunctional enzyme</keyword>
<reference evidence="3" key="1">
    <citation type="submission" date="2023-08" db="EMBL/GenBank/DDBJ databases">
        <title>A de novo genome assembly of Solanum verrucosum Schlechtendal, a Mexican diploid species geographically isolated from the other diploid A-genome species in potato relatives.</title>
        <authorList>
            <person name="Hosaka K."/>
        </authorList>
    </citation>
    <scope>NUCLEOTIDE SEQUENCE</scope>
    <source>
        <tissue evidence="3">Young leaves</tissue>
    </source>
</reference>
<dbReference type="SUPFAM" id="SSF56672">
    <property type="entry name" value="DNA/RNA polymerases"/>
    <property type="match status" value="1"/>
</dbReference>
<dbReference type="GO" id="GO:0003824">
    <property type="term" value="F:catalytic activity"/>
    <property type="evidence" value="ECO:0007669"/>
    <property type="project" value="UniProtKB-KW"/>
</dbReference>
<evidence type="ECO:0000256" key="1">
    <source>
        <dbReference type="ARBA" id="ARBA00023268"/>
    </source>
</evidence>
<dbReference type="EMBL" id="CP133613">
    <property type="protein sequence ID" value="WMV13706.1"/>
    <property type="molecule type" value="Genomic_DNA"/>
</dbReference>
<proteinExistence type="predicted"/>
<accession>A0AAF0Q4F4</accession>
<dbReference type="Pfam" id="PF17919">
    <property type="entry name" value="RT_RNaseH_2"/>
    <property type="match status" value="1"/>
</dbReference>
<protein>
    <recommendedName>
        <fullName evidence="2">Reverse transcriptase/retrotransposon-derived protein RNase H-like domain-containing protein</fullName>
    </recommendedName>
</protein>
<organism evidence="3 4">
    <name type="scientific">Solanum verrucosum</name>
    <dbReference type="NCBI Taxonomy" id="315347"/>
    <lineage>
        <taxon>Eukaryota</taxon>
        <taxon>Viridiplantae</taxon>
        <taxon>Streptophyta</taxon>
        <taxon>Embryophyta</taxon>
        <taxon>Tracheophyta</taxon>
        <taxon>Spermatophyta</taxon>
        <taxon>Magnoliopsida</taxon>
        <taxon>eudicotyledons</taxon>
        <taxon>Gunneridae</taxon>
        <taxon>Pentapetalae</taxon>
        <taxon>asterids</taxon>
        <taxon>lamiids</taxon>
        <taxon>Solanales</taxon>
        <taxon>Solanaceae</taxon>
        <taxon>Solanoideae</taxon>
        <taxon>Solaneae</taxon>
        <taxon>Solanum</taxon>
    </lineage>
</organism>
<dbReference type="AlphaFoldDB" id="A0AAF0Q4F4"/>
<dbReference type="InterPro" id="IPR041577">
    <property type="entry name" value="RT_RNaseH_2"/>
</dbReference>
<dbReference type="Proteomes" id="UP001234989">
    <property type="component" value="Chromosome 2"/>
</dbReference>
<name>A0AAF0Q4F4_SOLVR</name>
<dbReference type="InterPro" id="IPR043502">
    <property type="entry name" value="DNA/RNA_pol_sf"/>
</dbReference>
<dbReference type="PANTHER" id="PTHR37984:SF5">
    <property type="entry name" value="PROTEIN NYNRIN-LIKE"/>
    <property type="match status" value="1"/>
</dbReference>
<dbReference type="InterPro" id="IPR050951">
    <property type="entry name" value="Retrovirus_Pol_polyprotein"/>
</dbReference>
<dbReference type="Gene3D" id="3.30.70.270">
    <property type="match status" value="1"/>
</dbReference>
<dbReference type="InterPro" id="IPR043128">
    <property type="entry name" value="Rev_trsase/Diguanyl_cyclase"/>
</dbReference>
<evidence type="ECO:0000259" key="2">
    <source>
        <dbReference type="Pfam" id="PF17919"/>
    </source>
</evidence>
<keyword evidence="4" id="KW-1185">Reference proteome</keyword>